<dbReference type="EMBL" id="PYGD01000004">
    <property type="protein sequence ID" value="PSK92116.1"/>
    <property type="molecule type" value="Genomic_DNA"/>
</dbReference>
<dbReference type="RefSeq" id="WP_106523183.1">
    <property type="nucleotide sequence ID" value="NZ_PYGD01000004.1"/>
</dbReference>
<dbReference type="CDD" id="cd06588">
    <property type="entry name" value="PhnB_like"/>
    <property type="match status" value="1"/>
</dbReference>
<sequence length="144" mass="16010">MTQISSYLTFNGNCREAMTFYRSCLGGELQFRTLGESPLSEAMPLAMKACILQATLSKGNWALMATDLVQDQGLIRGNAVSLMLCCSTEEEIRSSYERLAAGGTRLQPPGRNFWGALSGHLTDRYGNHWLLHYEPARIQNKSDT</sequence>
<name>A0A2P8D4G9_9BACT</name>
<dbReference type="PANTHER" id="PTHR33990">
    <property type="entry name" value="PROTEIN YJDN-RELATED"/>
    <property type="match status" value="1"/>
</dbReference>
<accession>A0A2P8D4G9</accession>
<dbReference type="Pfam" id="PF00903">
    <property type="entry name" value="Glyoxalase"/>
    <property type="match status" value="1"/>
</dbReference>
<protein>
    <submittedName>
        <fullName evidence="2">PhnB protein</fullName>
    </submittedName>
</protein>
<dbReference type="InterPro" id="IPR028973">
    <property type="entry name" value="PhnB-like"/>
</dbReference>
<dbReference type="SUPFAM" id="SSF54593">
    <property type="entry name" value="Glyoxalase/Bleomycin resistance protein/Dihydroxybiphenyl dioxygenase"/>
    <property type="match status" value="1"/>
</dbReference>
<organism evidence="2 3">
    <name type="scientific">Taibaiella chishuiensis</name>
    <dbReference type="NCBI Taxonomy" id="1434707"/>
    <lineage>
        <taxon>Bacteria</taxon>
        <taxon>Pseudomonadati</taxon>
        <taxon>Bacteroidota</taxon>
        <taxon>Chitinophagia</taxon>
        <taxon>Chitinophagales</taxon>
        <taxon>Chitinophagaceae</taxon>
        <taxon>Taibaiella</taxon>
    </lineage>
</organism>
<keyword evidence="3" id="KW-1185">Reference proteome</keyword>
<gene>
    <name evidence="2" type="ORF">B0I18_104214</name>
</gene>
<feature type="domain" description="Glyoxalase/fosfomycin resistance/dioxygenase" evidence="1">
    <location>
        <begin position="6"/>
        <end position="129"/>
    </location>
</feature>
<dbReference type="AlphaFoldDB" id="A0A2P8D4G9"/>
<dbReference type="Gene3D" id="3.10.180.10">
    <property type="entry name" value="2,3-Dihydroxybiphenyl 1,2-Dioxygenase, domain 1"/>
    <property type="match status" value="1"/>
</dbReference>
<comment type="caution">
    <text evidence="2">The sequence shown here is derived from an EMBL/GenBank/DDBJ whole genome shotgun (WGS) entry which is preliminary data.</text>
</comment>
<evidence type="ECO:0000313" key="2">
    <source>
        <dbReference type="EMBL" id="PSK92116.1"/>
    </source>
</evidence>
<dbReference type="InterPro" id="IPR029068">
    <property type="entry name" value="Glyas_Bleomycin-R_OHBP_Dase"/>
</dbReference>
<dbReference type="OrthoDB" id="9795306at2"/>
<proteinExistence type="predicted"/>
<evidence type="ECO:0000259" key="1">
    <source>
        <dbReference type="Pfam" id="PF00903"/>
    </source>
</evidence>
<dbReference type="PANTHER" id="PTHR33990:SF1">
    <property type="entry name" value="PROTEIN YJDN"/>
    <property type="match status" value="1"/>
</dbReference>
<evidence type="ECO:0000313" key="3">
    <source>
        <dbReference type="Proteomes" id="UP000240572"/>
    </source>
</evidence>
<dbReference type="InterPro" id="IPR004360">
    <property type="entry name" value="Glyas_Fos-R_dOase_dom"/>
</dbReference>
<dbReference type="Proteomes" id="UP000240572">
    <property type="component" value="Unassembled WGS sequence"/>
</dbReference>
<reference evidence="2 3" key="1">
    <citation type="submission" date="2018-03" db="EMBL/GenBank/DDBJ databases">
        <title>Genomic Encyclopedia of Type Strains, Phase III (KMG-III): the genomes of soil and plant-associated and newly described type strains.</title>
        <authorList>
            <person name="Whitman W."/>
        </authorList>
    </citation>
    <scope>NUCLEOTIDE SEQUENCE [LARGE SCALE GENOMIC DNA]</scope>
    <source>
        <strain evidence="2 3">CGMCC 1.12700</strain>
    </source>
</reference>